<sequence length="203" mass="22942">MSILDKKGGGKHITRTPSARETQGQEPKTYSEAELIGILATEGALVIPQPPWNIPTTINYSGLEPENPESSLRLQPLVFKCANACRSYLSGLIIRDSFGNDHTKRRFWRNTMYQKYGDAFSQVYKKNKLRINPITRVLGSLRVIVSASRLLKVHSAKAAAIEELTKQFPDFSLYHEMSDEERLKIVEKVTSLCKSFLEIVAKE</sequence>
<accession>A0A1F6DF27</accession>
<dbReference type="EMBL" id="MFLD01000021">
    <property type="protein sequence ID" value="OGG60038.1"/>
    <property type="molecule type" value="Genomic_DNA"/>
</dbReference>
<dbReference type="Proteomes" id="UP000178042">
    <property type="component" value="Unassembled WGS sequence"/>
</dbReference>
<protein>
    <submittedName>
        <fullName evidence="2">Uncharacterized protein</fullName>
    </submittedName>
</protein>
<feature type="compositionally biased region" description="Polar residues" evidence="1">
    <location>
        <begin position="15"/>
        <end position="28"/>
    </location>
</feature>
<organism evidence="2 3">
    <name type="scientific">Candidatus Kaiserbacteria bacterium RIFCSPHIGHO2_02_FULL_49_16</name>
    <dbReference type="NCBI Taxonomy" id="1798490"/>
    <lineage>
        <taxon>Bacteria</taxon>
        <taxon>Candidatus Kaiseribacteriota</taxon>
    </lineage>
</organism>
<dbReference type="AlphaFoldDB" id="A0A1F6DF27"/>
<evidence type="ECO:0000256" key="1">
    <source>
        <dbReference type="SAM" id="MobiDB-lite"/>
    </source>
</evidence>
<proteinExistence type="predicted"/>
<evidence type="ECO:0000313" key="3">
    <source>
        <dbReference type="Proteomes" id="UP000178042"/>
    </source>
</evidence>
<name>A0A1F6DF27_9BACT</name>
<comment type="caution">
    <text evidence="2">The sequence shown here is derived from an EMBL/GenBank/DDBJ whole genome shotgun (WGS) entry which is preliminary data.</text>
</comment>
<evidence type="ECO:0000313" key="2">
    <source>
        <dbReference type="EMBL" id="OGG60038.1"/>
    </source>
</evidence>
<feature type="region of interest" description="Disordered" evidence="1">
    <location>
        <begin position="1"/>
        <end position="29"/>
    </location>
</feature>
<reference evidence="2 3" key="1">
    <citation type="journal article" date="2016" name="Nat. Commun.">
        <title>Thousands of microbial genomes shed light on interconnected biogeochemical processes in an aquifer system.</title>
        <authorList>
            <person name="Anantharaman K."/>
            <person name="Brown C.T."/>
            <person name="Hug L.A."/>
            <person name="Sharon I."/>
            <person name="Castelle C.J."/>
            <person name="Probst A.J."/>
            <person name="Thomas B.C."/>
            <person name="Singh A."/>
            <person name="Wilkins M.J."/>
            <person name="Karaoz U."/>
            <person name="Brodie E.L."/>
            <person name="Williams K.H."/>
            <person name="Hubbard S.S."/>
            <person name="Banfield J.F."/>
        </authorList>
    </citation>
    <scope>NUCLEOTIDE SEQUENCE [LARGE SCALE GENOMIC DNA]</scope>
</reference>
<gene>
    <name evidence="2" type="ORF">A3C86_03085</name>
</gene>